<dbReference type="eggNOG" id="COG0346">
    <property type="taxonomic scope" value="Bacteria"/>
</dbReference>
<dbReference type="STRING" id="862969.SCI_0240"/>
<comment type="caution">
    <text evidence="3">The sequence shown here is derived from an EMBL/GenBank/DDBJ whole genome shotgun (WGS) entry which is preliminary data.</text>
</comment>
<feature type="domain" description="CppA N-terminal" evidence="1">
    <location>
        <begin position="11"/>
        <end position="129"/>
    </location>
</feature>
<dbReference type="RefSeq" id="WP_039677454.1">
    <property type="nucleotide sequence ID" value="NZ_JWIY01000002.1"/>
</dbReference>
<dbReference type="EMBL" id="JWIY01000002">
    <property type="protein sequence ID" value="KIC77803.1"/>
    <property type="molecule type" value="Genomic_DNA"/>
</dbReference>
<sequence length="246" mass="28081">MHSTNKIINMIPVLKINNRKNNLAFYCQTLGMKDLLEEGAFVSLGDQTKVEKLQLEESPSMRTRKVVGTKKLAKIIIKVANPREIEALLARGNKIDTLYQGKNGYAFEASSPEGDKFLLHSEEDWTTLDRMLIAPAFEPLEDFIGLSQFTIEKIQINVLDEEKAVTFYREWLENQSILAFSQADGPDLMIESSQTWDLAMFKFTVEQFDVAALQTLFQGRENFIPKSGKFFLTKDDSQIEVWIEAV</sequence>
<proteinExistence type="predicted"/>
<dbReference type="InterPro" id="IPR029068">
    <property type="entry name" value="Glyas_Bleomycin-R_OHBP_Dase"/>
</dbReference>
<name>A0A0C1HUM4_STRCV</name>
<reference evidence="3 4" key="1">
    <citation type="submission" date="2014-12" db="EMBL/GenBank/DDBJ databases">
        <title>Partial genome sequence of Streptococcus constellatus KCOM 1650 (= ChDC B144).</title>
        <authorList>
            <person name="Kook J.-K."/>
            <person name="Park S.-N."/>
            <person name="Lim Y.K."/>
            <person name="Jo E."/>
        </authorList>
    </citation>
    <scope>NUCLEOTIDE SEQUENCE [LARGE SCALE GENOMIC DNA]</scope>
    <source>
        <strain evidence="3 4">KCOM 1650</strain>
    </source>
</reference>
<evidence type="ECO:0000313" key="3">
    <source>
        <dbReference type="EMBL" id="KIC77803.1"/>
    </source>
</evidence>
<dbReference type="Gene3D" id="3.10.180.10">
    <property type="entry name" value="2,3-Dihydroxybiphenyl 1,2-Dioxygenase, domain 1"/>
    <property type="match status" value="1"/>
</dbReference>
<accession>A0A0C1HUM4</accession>
<dbReference type="Pfam" id="PF14506">
    <property type="entry name" value="CppA_N"/>
    <property type="match status" value="1"/>
</dbReference>
<dbReference type="AlphaFoldDB" id="A0A0C1HUM4"/>
<feature type="domain" description="CppA C-terminal" evidence="2">
    <location>
        <begin position="146"/>
        <end position="243"/>
    </location>
</feature>
<evidence type="ECO:0000259" key="1">
    <source>
        <dbReference type="Pfam" id="PF14506"/>
    </source>
</evidence>
<dbReference type="InterPro" id="IPR032702">
    <property type="entry name" value="CppA_N"/>
</dbReference>
<dbReference type="OrthoDB" id="2232397at2"/>
<dbReference type="Proteomes" id="UP000031339">
    <property type="component" value="Unassembled WGS sequence"/>
</dbReference>
<dbReference type="InterPro" id="IPR032703">
    <property type="entry name" value="CppA_C"/>
</dbReference>
<dbReference type="Gene3D" id="3.10.180.40">
    <property type="entry name" value="C3-degrading proteinase like domains"/>
    <property type="match status" value="1"/>
</dbReference>
<evidence type="ECO:0000259" key="2">
    <source>
        <dbReference type="Pfam" id="PF14507"/>
    </source>
</evidence>
<organism evidence="3 4">
    <name type="scientific">Streptococcus constellatus</name>
    <dbReference type="NCBI Taxonomy" id="76860"/>
    <lineage>
        <taxon>Bacteria</taxon>
        <taxon>Bacillati</taxon>
        <taxon>Bacillota</taxon>
        <taxon>Bacilli</taxon>
        <taxon>Lactobacillales</taxon>
        <taxon>Streptococcaceae</taxon>
        <taxon>Streptococcus</taxon>
        <taxon>Streptococcus anginosus group</taxon>
    </lineage>
</organism>
<gene>
    <name evidence="3" type="ORF">RN79_06265</name>
</gene>
<evidence type="ECO:0000313" key="4">
    <source>
        <dbReference type="Proteomes" id="UP000031339"/>
    </source>
</evidence>
<protein>
    <submittedName>
        <fullName evidence="3">Proteinase</fullName>
    </submittedName>
</protein>
<dbReference type="SUPFAM" id="SSF54593">
    <property type="entry name" value="Glyoxalase/Bleomycin resistance protein/Dihydroxybiphenyl dioxygenase"/>
    <property type="match status" value="1"/>
</dbReference>
<dbReference type="Pfam" id="PF14507">
    <property type="entry name" value="CppA_C"/>
    <property type="match status" value="1"/>
</dbReference>